<accession>A0A8S1HSH8</accession>
<name>A0A8S1HSH8_9PELO</name>
<dbReference type="Proteomes" id="UP000835052">
    <property type="component" value="Unassembled WGS sequence"/>
</dbReference>
<comment type="caution">
    <text evidence="2">The sequence shown here is derived from an EMBL/GenBank/DDBJ whole genome shotgun (WGS) entry which is preliminary data.</text>
</comment>
<evidence type="ECO:0000313" key="2">
    <source>
        <dbReference type="EMBL" id="CAD6198772.1"/>
    </source>
</evidence>
<gene>
    <name evidence="2" type="ORF">CAUJ_LOCUS14678</name>
</gene>
<reference evidence="2" key="1">
    <citation type="submission" date="2020-10" db="EMBL/GenBank/DDBJ databases">
        <authorList>
            <person name="Kikuchi T."/>
        </authorList>
    </citation>
    <scope>NUCLEOTIDE SEQUENCE</scope>
    <source>
        <strain evidence="2">NKZ352</strain>
    </source>
</reference>
<protein>
    <submittedName>
        <fullName evidence="2">Uncharacterized protein</fullName>
    </submittedName>
</protein>
<dbReference type="EMBL" id="CAJGYM010000138">
    <property type="protein sequence ID" value="CAD6198772.1"/>
    <property type="molecule type" value="Genomic_DNA"/>
</dbReference>
<organism evidence="2 3">
    <name type="scientific">Caenorhabditis auriculariae</name>
    <dbReference type="NCBI Taxonomy" id="2777116"/>
    <lineage>
        <taxon>Eukaryota</taxon>
        <taxon>Metazoa</taxon>
        <taxon>Ecdysozoa</taxon>
        <taxon>Nematoda</taxon>
        <taxon>Chromadorea</taxon>
        <taxon>Rhabditida</taxon>
        <taxon>Rhabditina</taxon>
        <taxon>Rhabditomorpha</taxon>
        <taxon>Rhabditoidea</taxon>
        <taxon>Rhabditidae</taxon>
        <taxon>Peloderinae</taxon>
        <taxon>Caenorhabditis</taxon>
    </lineage>
</organism>
<evidence type="ECO:0000256" key="1">
    <source>
        <dbReference type="SAM" id="MobiDB-lite"/>
    </source>
</evidence>
<dbReference type="AlphaFoldDB" id="A0A8S1HSH8"/>
<evidence type="ECO:0000313" key="3">
    <source>
        <dbReference type="Proteomes" id="UP000835052"/>
    </source>
</evidence>
<feature type="region of interest" description="Disordered" evidence="1">
    <location>
        <begin position="28"/>
        <end position="73"/>
    </location>
</feature>
<proteinExistence type="predicted"/>
<sequence length="73" mass="7999">MIHQVKQFFEAWPGPNLRKLFLKNDAKSPLSRMHKPSLPGPSPRGFFPKNEAQSPGQAGQAGPPGLTHKPVSE</sequence>
<feature type="compositionally biased region" description="Low complexity" evidence="1">
    <location>
        <begin position="52"/>
        <end position="65"/>
    </location>
</feature>
<keyword evidence="3" id="KW-1185">Reference proteome</keyword>